<keyword evidence="4 6" id="KW-0238">DNA-binding</keyword>
<dbReference type="InterPro" id="IPR013325">
    <property type="entry name" value="RNA_pol_sigma_r2"/>
</dbReference>
<dbReference type="GO" id="GO:0006352">
    <property type="term" value="P:DNA-templated transcription initiation"/>
    <property type="evidence" value="ECO:0007669"/>
    <property type="project" value="InterPro"/>
</dbReference>
<comment type="caution">
    <text evidence="9">The sequence shown here is derived from an EMBL/GenBank/DDBJ whole genome shotgun (WGS) entry which is preliminary data.</text>
</comment>
<evidence type="ECO:0000259" key="8">
    <source>
        <dbReference type="Pfam" id="PF08281"/>
    </source>
</evidence>
<dbReference type="Pfam" id="PF08281">
    <property type="entry name" value="Sigma70_r4_2"/>
    <property type="match status" value="1"/>
</dbReference>
<dbReference type="InterPro" id="IPR000838">
    <property type="entry name" value="RNA_pol_sigma70_ECF_CS"/>
</dbReference>
<dbReference type="EMBL" id="VIKS01000016">
    <property type="protein sequence ID" value="TQV81461.1"/>
    <property type="molecule type" value="Genomic_DNA"/>
</dbReference>
<dbReference type="InterPro" id="IPR007627">
    <property type="entry name" value="RNA_pol_sigma70_r2"/>
</dbReference>
<name>A0A545TWB5_9GAMM</name>
<dbReference type="OrthoDB" id="9797134at2"/>
<keyword evidence="5 6" id="KW-0804">Transcription</keyword>
<evidence type="ECO:0000259" key="7">
    <source>
        <dbReference type="Pfam" id="PF04542"/>
    </source>
</evidence>
<evidence type="ECO:0000256" key="3">
    <source>
        <dbReference type="ARBA" id="ARBA00023082"/>
    </source>
</evidence>
<dbReference type="InterPro" id="IPR039425">
    <property type="entry name" value="RNA_pol_sigma-70-like"/>
</dbReference>
<dbReference type="InterPro" id="IPR013324">
    <property type="entry name" value="RNA_pol_sigma_r3/r4-like"/>
</dbReference>
<dbReference type="NCBIfam" id="TIGR02937">
    <property type="entry name" value="sigma70-ECF"/>
    <property type="match status" value="1"/>
</dbReference>
<dbReference type="PANTHER" id="PTHR43133:SF46">
    <property type="entry name" value="RNA POLYMERASE SIGMA-70 FACTOR ECF SUBFAMILY"/>
    <property type="match status" value="1"/>
</dbReference>
<dbReference type="Proteomes" id="UP000315439">
    <property type="component" value="Unassembled WGS sequence"/>
</dbReference>
<evidence type="ECO:0000256" key="5">
    <source>
        <dbReference type="ARBA" id="ARBA00023163"/>
    </source>
</evidence>
<protein>
    <recommendedName>
        <fullName evidence="6">RNA polymerase sigma factor</fullName>
    </recommendedName>
</protein>
<dbReference type="InterPro" id="IPR013249">
    <property type="entry name" value="RNA_pol_sigma70_r4_t2"/>
</dbReference>
<feature type="domain" description="RNA polymerase sigma factor 70 region 4 type 2" evidence="8">
    <location>
        <begin position="153"/>
        <end position="204"/>
    </location>
</feature>
<evidence type="ECO:0000313" key="9">
    <source>
        <dbReference type="EMBL" id="TQV81461.1"/>
    </source>
</evidence>
<dbReference type="InterPro" id="IPR036388">
    <property type="entry name" value="WH-like_DNA-bd_sf"/>
</dbReference>
<dbReference type="AlphaFoldDB" id="A0A545TWB5"/>
<dbReference type="SUPFAM" id="SSF88659">
    <property type="entry name" value="Sigma3 and sigma4 domains of RNA polymerase sigma factors"/>
    <property type="match status" value="1"/>
</dbReference>
<dbReference type="SUPFAM" id="SSF88946">
    <property type="entry name" value="Sigma2 domain of RNA polymerase sigma factors"/>
    <property type="match status" value="1"/>
</dbReference>
<dbReference type="GO" id="GO:0016987">
    <property type="term" value="F:sigma factor activity"/>
    <property type="evidence" value="ECO:0007669"/>
    <property type="project" value="UniProtKB-KW"/>
</dbReference>
<keyword evidence="3 6" id="KW-0731">Sigma factor</keyword>
<sequence>MRLFLSSIRVIALSKYDKSDKRAHSLQAKKQEIENREINRLEQVSNWVIESKAGNVRAFEQLYREFYQRLLMFCRRMTGSTEIAEEILQESYVKAWLALPEFRQESGFYTWLRKIASRLVIDRLRLKSEKVWQKAVEFDDSTIFSQLGAEHKMDLDRLITKLPDGARNVFVLHDVEGYGHREIGLMLGIAEGTSKAQLSRARTLLRNQYVSR</sequence>
<dbReference type="Pfam" id="PF04542">
    <property type="entry name" value="Sigma70_r2"/>
    <property type="match status" value="1"/>
</dbReference>
<evidence type="ECO:0000256" key="6">
    <source>
        <dbReference type="RuleBase" id="RU000716"/>
    </source>
</evidence>
<keyword evidence="2 6" id="KW-0805">Transcription regulation</keyword>
<reference evidence="9 10" key="1">
    <citation type="submission" date="2019-07" db="EMBL/GenBank/DDBJ databases">
        <title>Draft genome for Aliikangiella sp. M105.</title>
        <authorList>
            <person name="Wang G."/>
        </authorList>
    </citation>
    <scope>NUCLEOTIDE SEQUENCE [LARGE SCALE GENOMIC DNA]</scope>
    <source>
        <strain evidence="9 10">M105</strain>
    </source>
</reference>
<gene>
    <name evidence="9" type="ORF">FLL46_25250</name>
</gene>
<dbReference type="PANTHER" id="PTHR43133">
    <property type="entry name" value="RNA POLYMERASE ECF-TYPE SIGMA FACTO"/>
    <property type="match status" value="1"/>
</dbReference>
<evidence type="ECO:0000256" key="4">
    <source>
        <dbReference type="ARBA" id="ARBA00023125"/>
    </source>
</evidence>
<dbReference type="PROSITE" id="PS01063">
    <property type="entry name" value="SIGMA70_ECF"/>
    <property type="match status" value="1"/>
</dbReference>
<dbReference type="Gene3D" id="1.10.1740.10">
    <property type="match status" value="1"/>
</dbReference>
<organism evidence="9 10">
    <name type="scientific">Aliikangiella coralliicola</name>
    <dbReference type="NCBI Taxonomy" id="2592383"/>
    <lineage>
        <taxon>Bacteria</taxon>
        <taxon>Pseudomonadati</taxon>
        <taxon>Pseudomonadota</taxon>
        <taxon>Gammaproteobacteria</taxon>
        <taxon>Oceanospirillales</taxon>
        <taxon>Pleioneaceae</taxon>
        <taxon>Aliikangiella</taxon>
    </lineage>
</organism>
<dbReference type="Gene3D" id="1.10.10.10">
    <property type="entry name" value="Winged helix-like DNA-binding domain superfamily/Winged helix DNA-binding domain"/>
    <property type="match status" value="1"/>
</dbReference>
<feature type="domain" description="RNA polymerase sigma-70 region 2" evidence="7">
    <location>
        <begin position="62"/>
        <end position="126"/>
    </location>
</feature>
<accession>A0A545TWB5</accession>
<evidence type="ECO:0000256" key="2">
    <source>
        <dbReference type="ARBA" id="ARBA00023015"/>
    </source>
</evidence>
<dbReference type="GO" id="GO:0003677">
    <property type="term" value="F:DNA binding"/>
    <property type="evidence" value="ECO:0007669"/>
    <property type="project" value="UniProtKB-KW"/>
</dbReference>
<evidence type="ECO:0000313" key="10">
    <source>
        <dbReference type="Proteomes" id="UP000315439"/>
    </source>
</evidence>
<comment type="similarity">
    <text evidence="1 6">Belongs to the sigma-70 factor family. ECF subfamily.</text>
</comment>
<keyword evidence="10" id="KW-1185">Reference proteome</keyword>
<dbReference type="InterPro" id="IPR014284">
    <property type="entry name" value="RNA_pol_sigma-70_dom"/>
</dbReference>
<evidence type="ECO:0000256" key="1">
    <source>
        <dbReference type="ARBA" id="ARBA00010641"/>
    </source>
</evidence>
<proteinExistence type="inferred from homology"/>